<evidence type="ECO:0000256" key="1">
    <source>
        <dbReference type="SAM" id="MobiDB-lite"/>
    </source>
</evidence>
<dbReference type="AlphaFoldDB" id="A0AAV2G2G1"/>
<evidence type="ECO:0000313" key="2">
    <source>
        <dbReference type="EMBL" id="CAL1404853.1"/>
    </source>
</evidence>
<evidence type="ECO:0000313" key="3">
    <source>
        <dbReference type="Proteomes" id="UP001497516"/>
    </source>
</evidence>
<sequence>MSLSSLFLTELFSEPNGSFSVPSAGTFPALTESKQKINKANGKDHPSINGVQAEGIDRSAAGKKRLKKSGQGRGSFAITIRKGWIWKPPDWRLALPSQIEQRGREVRTNRRVRRVQPVTYKTDLGQSEENIEPRAAVGEDRTGEDLVNRGFMKLLKRRIATQIRGE</sequence>
<name>A0AAV2G2G1_9ROSI</name>
<proteinExistence type="predicted"/>
<dbReference type="Proteomes" id="UP001497516">
    <property type="component" value="Chromosome 8"/>
</dbReference>
<dbReference type="EMBL" id="OZ034821">
    <property type="protein sequence ID" value="CAL1404853.1"/>
    <property type="molecule type" value="Genomic_DNA"/>
</dbReference>
<reference evidence="2 3" key="1">
    <citation type="submission" date="2024-04" db="EMBL/GenBank/DDBJ databases">
        <authorList>
            <person name="Fracassetti M."/>
        </authorList>
    </citation>
    <scope>NUCLEOTIDE SEQUENCE [LARGE SCALE GENOMIC DNA]</scope>
</reference>
<accession>A0AAV2G2G1</accession>
<keyword evidence="3" id="KW-1185">Reference proteome</keyword>
<feature type="region of interest" description="Disordered" evidence="1">
    <location>
        <begin position="38"/>
        <end position="72"/>
    </location>
</feature>
<gene>
    <name evidence="2" type="ORF">LTRI10_LOCUS44673</name>
</gene>
<protein>
    <submittedName>
        <fullName evidence="2">Uncharacterized protein</fullName>
    </submittedName>
</protein>
<organism evidence="2 3">
    <name type="scientific">Linum trigynum</name>
    <dbReference type="NCBI Taxonomy" id="586398"/>
    <lineage>
        <taxon>Eukaryota</taxon>
        <taxon>Viridiplantae</taxon>
        <taxon>Streptophyta</taxon>
        <taxon>Embryophyta</taxon>
        <taxon>Tracheophyta</taxon>
        <taxon>Spermatophyta</taxon>
        <taxon>Magnoliopsida</taxon>
        <taxon>eudicotyledons</taxon>
        <taxon>Gunneridae</taxon>
        <taxon>Pentapetalae</taxon>
        <taxon>rosids</taxon>
        <taxon>fabids</taxon>
        <taxon>Malpighiales</taxon>
        <taxon>Linaceae</taxon>
        <taxon>Linum</taxon>
    </lineage>
</organism>
<feature type="compositionally biased region" description="Basic residues" evidence="1">
    <location>
        <begin position="61"/>
        <end position="70"/>
    </location>
</feature>